<accession>A0A0L0C9D5</accession>
<evidence type="ECO:0000313" key="3">
    <source>
        <dbReference type="Proteomes" id="UP000037069"/>
    </source>
</evidence>
<comment type="caution">
    <text evidence="2">The sequence shown here is derived from an EMBL/GenBank/DDBJ whole genome shotgun (WGS) entry which is preliminary data.</text>
</comment>
<protein>
    <submittedName>
        <fullName evidence="2">Uncharacterized protein</fullName>
    </submittedName>
</protein>
<sequence length="355" mass="39199">MAVVIAVIDDDADNELGCCRPLMLSAGWAFLVFLKNPCHCQKQPPPQQPLLIPAWLALHKHNAPALDFHHRLHLRHPHHRRLQSLDWFVSYNYCYYRSRMMKSLRCADDDANDDPIVAAGVDVVADAEYDASFLRVVCDCDDVVVVVAAVAGGGDCSTFILKFPAEFKDFFLSQFSMSFKDQPKCHFVPQFILYLPIVPSNINVLFVGIAQEHKSHVVKPSLNTGSSTKKGGRGGGGTKRPFHRPFSLASNANDVVSSSLEDKDVDDKGRKFETTTDATWDIEVKPVELLISLVSSAVDGDIEKVVIAAAAAAEEEESGVCSLSSKEGNSMVFVYGQKDYGIEVVLKKSFFKEED</sequence>
<feature type="region of interest" description="Disordered" evidence="1">
    <location>
        <begin position="219"/>
        <end position="246"/>
    </location>
</feature>
<organism evidence="2 3">
    <name type="scientific">Lucilia cuprina</name>
    <name type="common">Green bottle fly</name>
    <name type="synonym">Australian sheep blowfly</name>
    <dbReference type="NCBI Taxonomy" id="7375"/>
    <lineage>
        <taxon>Eukaryota</taxon>
        <taxon>Metazoa</taxon>
        <taxon>Ecdysozoa</taxon>
        <taxon>Arthropoda</taxon>
        <taxon>Hexapoda</taxon>
        <taxon>Insecta</taxon>
        <taxon>Pterygota</taxon>
        <taxon>Neoptera</taxon>
        <taxon>Endopterygota</taxon>
        <taxon>Diptera</taxon>
        <taxon>Brachycera</taxon>
        <taxon>Muscomorpha</taxon>
        <taxon>Oestroidea</taxon>
        <taxon>Calliphoridae</taxon>
        <taxon>Luciliinae</taxon>
        <taxon>Lucilia</taxon>
    </lineage>
</organism>
<dbReference type="Proteomes" id="UP000037069">
    <property type="component" value="Unassembled WGS sequence"/>
</dbReference>
<dbReference type="EMBL" id="JRES01000738">
    <property type="protein sequence ID" value="KNC28845.1"/>
    <property type="molecule type" value="Genomic_DNA"/>
</dbReference>
<dbReference type="AlphaFoldDB" id="A0A0L0C9D5"/>
<gene>
    <name evidence="2" type="ORF">FF38_03367</name>
</gene>
<proteinExistence type="predicted"/>
<keyword evidence="3" id="KW-1185">Reference proteome</keyword>
<evidence type="ECO:0000256" key="1">
    <source>
        <dbReference type="SAM" id="MobiDB-lite"/>
    </source>
</evidence>
<name>A0A0L0C9D5_LUCCU</name>
<reference evidence="2 3" key="1">
    <citation type="journal article" date="2015" name="Nat. Commun.">
        <title>Lucilia cuprina genome unlocks parasitic fly biology to underpin future interventions.</title>
        <authorList>
            <person name="Anstead C.A."/>
            <person name="Korhonen P.K."/>
            <person name="Young N.D."/>
            <person name="Hall R.S."/>
            <person name="Jex A.R."/>
            <person name="Murali S.C."/>
            <person name="Hughes D.S."/>
            <person name="Lee S.F."/>
            <person name="Perry T."/>
            <person name="Stroehlein A.J."/>
            <person name="Ansell B.R."/>
            <person name="Breugelmans B."/>
            <person name="Hofmann A."/>
            <person name="Qu J."/>
            <person name="Dugan S."/>
            <person name="Lee S.L."/>
            <person name="Chao H."/>
            <person name="Dinh H."/>
            <person name="Han Y."/>
            <person name="Doddapaneni H.V."/>
            <person name="Worley K.C."/>
            <person name="Muzny D.M."/>
            <person name="Ioannidis P."/>
            <person name="Waterhouse R.M."/>
            <person name="Zdobnov E.M."/>
            <person name="James P.J."/>
            <person name="Bagnall N.H."/>
            <person name="Kotze A.C."/>
            <person name="Gibbs R.A."/>
            <person name="Richards S."/>
            <person name="Batterham P."/>
            <person name="Gasser R.B."/>
        </authorList>
    </citation>
    <scope>NUCLEOTIDE SEQUENCE [LARGE SCALE GENOMIC DNA]</scope>
    <source>
        <strain evidence="2 3">LS</strain>
        <tissue evidence="2">Full body</tissue>
    </source>
</reference>
<evidence type="ECO:0000313" key="2">
    <source>
        <dbReference type="EMBL" id="KNC28845.1"/>
    </source>
</evidence>